<evidence type="ECO:0008006" key="3">
    <source>
        <dbReference type="Google" id="ProtNLM"/>
    </source>
</evidence>
<sequence length="231" mass="26253">MRRYILIHGYVEDPTIFDPLVPHLPPGETLRLSLKDEFAEWKPQEPINALSLARYLSGKYCITDQDVVIGHSMGGWIAIQIKSLNGATVVQIGSYTNQLKVTFPVKNIRLLKWMAKLGMGQSALFVNWVKKTYPFDETRALYTALLEGMRKMDRTYIYQQLLVLFAPVPPLTVTPDLRIHNCRDNIVAAPDEPYVDVPGDHFCLVFHPETVAVPIRSLLEQKQTALHTSNH</sequence>
<gene>
    <name evidence="1" type="ORF">GCM10023189_42330</name>
</gene>
<evidence type="ECO:0000313" key="2">
    <source>
        <dbReference type="Proteomes" id="UP001501175"/>
    </source>
</evidence>
<evidence type="ECO:0000313" key="1">
    <source>
        <dbReference type="EMBL" id="GAA4463841.1"/>
    </source>
</evidence>
<protein>
    <recommendedName>
        <fullName evidence="3">Alpha/beta hydrolase</fullName>
    </recommendedName>
</protein>
<organism evidence="1 2">
    <name type="scientific">Nibrella saemangeumensis</name>
    <dbReference type="NCBI Taxonomy" id="1084526"/>
    <lineage>
        <taxon>Bacteria</taxon>
        <taxon>Pseudomonadati</taxon>
        <taxon>Bacteroidota</taxon>
        <taxon>Cytophagia</taxon>
        <taxon>Cytophagales</taxon>
        <taxon>Spirosomataceae</taxon>
        <taxon>Nibrella</taxon>
    </lineage>
</organism>
<dbReference type="Gene3D" id="3.40.50.1820">
    <property type="entry name" value="alpha/beta hydrolase"/>
    <property type="match status" value="1"/>
</dbReference>
<reference evidence="2" key="1">
    <citation type="journal article" date="2019" name="Int. J. Syst. Evol. Microbiol.">
        <title>The Global Catalogue of Microorganisms (GCM) 10K type strain sequencing project: providing services to taxonomists for standard genome sequencing and annotation.</title>
        <authorList>
            <consortium name="The Broad Institute Genomics Platform"/>
            <consortium name="The Broad Institute Genome Sequencing Center for Infectious Disease"/>
            <person name="Wu L."/>
            <person name="Ma J."/>
        </authorList>
    </citation>
    <scope>NUCLEOTIDE SEQUENCE [LARGE SCALE GENOMIC DNA]</scope>
    <source>
        <strain evidence="2">JCM 17927</strain>
    </source>
</reference>
<dbReference type="EMBL" id="BAABHD010000075">
    <property type="protein sequence ID" value="GAA4463841.1"/>
    <property type="molecule type" value="Genomic_DNA"/>
</dbReference>
<dbReference type="Proteomes" id="UP001501175">
    <property type="component" value="Unassembled WGS sequence"/>
</dbReference>
<dbReference type="InterPro" id="IPR029058">
    <property type="entry name" value="AB_hydrolase_fold"/>
</dbReference>
<proteinExistence type="predicted"/>
<dbReference type="SUPFAM" id="SSF53474">
    <property type="entry name" value="alpha/beta-Hydrolases"/>
    <property type="match status" value="1"/>
</dbReference>
<comment type="caution">
    <text evidence="1">The sequence shown here is derived from an EMBL/GenBank/DDBJ whole genome shotgun (WGS) entry which is preliminary data.</text>
</comment>
<name>A0ABP8NAA8_9BACT</name>
<dbReference type="RefSeq" id="WP_345246801.1">
    <property type="nucleotide sequence ID" value="NZ_BAABHD010000075.1"/>
</dbReference>
<accession>A0ABP8NAA8</accession>
<keyword evidence="2" id="KW-1185">Reference proteome</keyword>